<dbReference type="EMBL" id="VNHO01000002">
    <property type="protein sequence ID" value="TYP58767.1"/>
    <property type="molecule type" value="Genomic_DNA"/>
</dbReference>
<proteinExistence type="predicted"/>
<sequence>MKGLIEIFKFKGPIFKAIILLVLLTLAVGSVLILKDATPQKLILFLRDKTVEIEDSVDLANIMKIISTMEKKPSAEFHEYADKGIFIYNKIKKQRFMLEDGFVHLGGETYYGIYEASCIRDILNKYIYDKKFVVEKIQNSSRILLKAEDLKQYVELSDSQRSELVKCLESAFIEYEEIVGPKWGDYPDYVIEAYTQNPDNKKIVLCILNPEMMLETNGGFNVYVTDSHIWDFVSSIIPATESEENDVRYLFKADKVFVIESEKYTKDYSYAKTIFIRSLYDAEPSKKEEIINNNENEKLILKFTINGDSKIVEVYENGYIYNGICYKKTGILEQMKRIMSVP</sequence>
<comment type="caution">
    <text evidence="1">The sequence shown here is derived from an EMBL/GenBank/DDBJ whole genome shotgun (WGS) entry which is preliminary data.</text>
</comment>
<accession>A0A5S5AY14</accession>
<dbReference type="AlphaFoldDB" id="A0A5S5AY14"/>
<evidence type="ECO:0000313" key="2">
    <source>
        <dbReference type="Proteomes" id="UP000322294"/>
    </source>
</evidence>
<keyword evidence="2" id="KW-1185">Reference proteome</keyword>
<reference evidence="1 2" key="1">
    <citation type="submission" date="2019-07" db="EMBL/GenBank/DDBJ databases">
        <title>Genomic Encyclopedia of Type Strains, Phase I: the one thousand microbial genomes (KMG-I) project.</title>
        <authorList>
            <person name="Kyrpides N."/>
        </authorList>
    </citation>
    <scope>NUCLEOTIDE SEQUENCE [LARGE SCALE GENOMIC DNA]</scope>
    <source>
        <strain evidence="1 2">DSM 16647</strain>
    </source>
</reference>
<dbReference type="Proteomes" id="UP000322294">
    <property type="component" value="Unassembled WGS sequence"/>
</dbReference>
<evidence type="ECO:0000313" key="1">
    <source>
        <dbReference type="EMBL" id="TYP58767.1"/>
    </source>
</evidence>
<protein>
    <submittedName>
        <fullName evidence="1">Uncharacterized protein</fullName>
    </submittedName>
</protein>
<gene>
    <name evidence="1" type="ORF">LZ11_00222</name>
</gene>
<name>A0A5S5AY14_9FIRM</name>
<organism evidence="1 2">
    <name type="scientific">Thermosediminibacter litoriperuensis</name>
    <dbReference type="NCBI Taxonomy" id="291989"/>
    <lineage>
        <taxon>Bacteria</taxon>
        <taxon>Bacillati</taxon>
        <taxon>Bacillota</taxon>
        <taxon>Clostridia</taxon>
        <taxon>Thermosediminibacterales</taxon>
        <taxon>Thermosediminibacteraceae</taxon>
        <taxon>Thermosediminibacter</taxon>
    </lineage>
</organism>